<keyword evidence="2" id="KW-0238">DNA-binding</keyword>
<reference evidence="5 6" key="1">
    <citation type="journal article" date="2021" name="ISME Commun">
        <title>Automated analysis of genomic sequences facilitates high-throughput and comprehensive description of bacteria.</title>
        <authorList>
            <person name="Hitch T.C.A."/>
        </authorList>
    </citation>
    <scope>NUCLEOTIDE SEQUENCE [LARGE SCALE GENOMIC DNA]</scope>
    <source>
        <strain evidence="5 6">Sanger_31</strain>
    </source>
</reference>
<keyword evidence="1" id="KW-0805">Transcription regulation</keyword>
<dbReference type="InterPro" id="IPR037923">
    <property type="entry name" value="HTH-like"/>
</dbReference>
<dbReference type="Proteomes" id="UP001208131">
    <property type="component" value="Unassembled WGS sequence"/>
</dbReference>
<proteinExistence type="predicted"/>
<keyword evidence="6" id="KW-1185">Reference proteome</keyword>
<accession>A0AAE3IK50</accession>
<dbReference type="InterPro" id="IPR018062">
    <property type="entry name" value="HTH_AraC-typ_CS"/>
</dbReference>
<dbReference type="SMART" id="SM00342">
    <property type="entry name" value="HTH_ARAC"/>
    <property type="match status" value="1"/>
</dbReference>
<feature type="domain" description="HTH araC/xylS-type" evidence="4">
    <location>
        <begin position="160"/>
        <end position="258"/>
    </location>
</feature>
<dbReference type="PANTHER" id="PTHR43280">
    <property type="entry name" value="ARAC-FAMILY TRANSCRIPTIONAL REGULATOR"/>
    <property type="match status" value="1"/>
</dbReference>
<dbReference type="Gene3D" id="1.10.10.60">
    <property type="entry name" value="Homeodomain-like"/>
    <property type="match status" value="1"/>
</dbReference>
<comment type="caution">
    <text evidence="5">The sequence shown here is derived from an EMBL/GenBank/DDBJ whole genome shotgun (WGS) entry which is preliminary data.</text>
</comment>
<dbReference type="PROSITE" id="PS01124">
    <property type="entry name" value="HTH_ARAC_FAMILY_2"/>
    <property type="match status" value="1"/>
</dbReference>
<protein>
    <submittedName>
        <fullName evidence="5">AraC family transcriptional regulator</fullName>
    </submittedName>
</protein>
<dbReference type="AlphaFoldDB" id="A0AAE3IK50"/>
<dbReference type="InterPro" id="IPR020449">
    <property type="entry name" value="Tscrpt_reg_AraC-type_HTH"/>
</dbReference>
<dbReference type="GO" id="GO:0043565">
    <property type="term" value="F:sequence-specific DNA binding"/>
    <property type="evidence" value="ECO:0007669"/>
    <property type="project" value="InterPro"/>
</dbReference>
<evidence type="ECO:0000259" key="4">
    <source>
        <dbReference type="PROSITE" id="PS01124"/>
    </source>
</evidence>
<keyword evidence="3" id="KW-0804">Transcription</keyword>
<dbReference type="GO" id="GO:0003700">
    <property type="term" value="F:DNA-binding transcription factor activity"/>
    <property type="evidence" value="ECO:0007669"/>
    <property type="project" value="InterPro"/>
</dbReference>
<gene>
    <name evidence="5" type="ORF">OCV57_08260</name>
</gene>
<evidence type="ECO:0000256" key="3">
    <source>
        <dbReference type="ARBA" id="ARBA00023163"/>
    </source>
</evidence>
<dbReference type="InterPro" id="IPR018060">
    <property type="entry name" value="HTH_AraC"/>
</dbReference>
<organism evidence="5 6">
    <name type="scientific">Hominimerdicola aceti</name>
    <dbReference type="NCBI Taxonomy" id="2981726"/>
    <lineage>
        <taxon>Bacteria</taxon>
        <taxon>Bacillati</taxon>
        <taxon>Bacillota</taxon>
        <taxon>Clostridia</taxon>
        <taxon>Eubacteriales</taxon>
        <taxon>Oscillospiraceae</taxon>
        <taxon>Hominimerdicola</taxon>
    </lineage>
</organism>
<dbReference type="SUPFAM" id="SSF46689">
    <property type="entry name" value="Homeodomain-like"/>
    <property type="match status" value="1"/>
</dbReference>
<name>A0AAE3IK50_9FIRM</name>
<evidence type="ECO:0000313" key="6">
    <source>
        <dbReference type="Proteomes" id="UP001208131"/>
    </source>
</evidence>
<dbReference type="PRINTS" id="PR00032">
    <property type="entry name" value="HTHARAC"/>
</dbReference>
<evidence type="ECO:0000256" key="2">
    <source>
        <dbReference type="ARBA" id="ARBA00023125"/>
    </source>
</evidence>
<evidence type="ECO:0000256" key="1">
    <source>
        <dbReference type="ARBA" id="ARBA00023015"/>
    </source>
</evidence>
<dbReference type="EMBL" id="JAOQJZ010000007">
    <property type="protein sequence ID" value="MCU6705917.1"/>
    <property type="molecule type" value="Genomic_DNA"/>
</dbReference>
<dbReference type="Pfam" id="PF12833">
    <property type="entry name" value="HTH_18"/>
    <property type="match status" value="1"/>
</dbReference>
<dbReference type="RefSeq" id="WP_022287153.1">
    <property type="nucleotide sequence ID" value="NZ_JAOQJZ010000007.1"/>
</dbReference>
<evidence type="ECO:0000313" key="5">
    <source>
        <dbReference type="EMBL" id="MCU6705917.1"/>
    </source>
</evidence>
<dbReference type="SUPFAM" id="SSF51215">
    <property type="entry name" value="Regulatory protein AraC"/>
    <property type="match status" value="1"/>
</dbReference>
<sequence length="261" mass="30195">MELHALGLNYSHDGSFDIRRPNGSGDNLLLIFKSSAVVRLHGREYSVSPDSAILYKKGTEQIYRACKGFYINHWLHFDCDDTLTRDYSLPYDTIFMLSDAEKTEDILSTISRLSLSESGRREDYIELMLRMLLIRLGEEYSLSKSGQPPRKRSHYADALERLRADIYSSPSGSRNIADMAKTLSVSPSHFQYLYTSRFGVSCYEDILCARMKNAEYYLLSTDMTVKNIAAVCGYENDVHFMRQFKRRYNMTPSQFRLKNKK</sequence>
<dbReference type="InterPro" id="IPR009057">
    <property type="entry name" value="Homeodomain-like_sf"/>
</dbReference>
<dbReference type="PROSITE" id="PS00041">
    <property type="entry name" value="HTH_ARAC_FAMILY_1"/>
    <property type="match status" value="1"/>
</dbReference>
<dbReference type="PANTHER" id="PTHR43280:SF2">
    <property type="entry name" value="HTH-TYPE TRANSCRIPTIONAL REGULATOR EXSA"/>
    <property type="match status" value="1"/>
</dbReference>